<keyword evidence="1" id="KW-0175">Coiled coil</keyword>
<name>A0ABX0RI20_9GAMM</name>
<dbReference type="Proteomes" id="UP001515780">
    <property type="component" value="Unassembled WGS sequence"/>
</dbReference>
<dbReference type="EMBL" id="VWXC01000001">
    <property type="protein sequence ID" value="NIG17251.1"/>
    <property type="molecule type" value="Genomic_DNA"/>
</dbReference>
<dbReference type="RefSeq" id="WP_166718910.1">
    <property type="nucleotide sequence ID" value="NZ_VWXC01000001.1"/>
</dbReference>
<evidence type="ECO:0000313" key="3">
    <source>
        <dbReference type="Proteomes" id="UP001515780"/>
    </source>
</evidence>
<keyword evidence="3" id="KW-1185">Reference proteome</keyword>
<evidence type="ECO:0000313" key="2">
    <source>
        <dbReference type="EMBL" id="NIG17251.1"/>
    </source>
</evidence>
<evidence type="ECO:0000256" key="1">
    <source>
        <dbReference type="SAM" id="Coils"/>
    </source>
</evidence>
<reference evidence="2 3" key="1">
    <citation type="journal article" date="2019" name="bioRxiv">
        <title>Bacteria contribute to plant secondary compound degradation in a generalist herbivore system.</title>
        <authorList>
            <person name="Francoeur C.B."/>
            <person name="Khadempour L."/>
            <person name="Moreira-Soto R.D."/>
            <person name="Gotting K."/>
            <person name="Book A.J."/>
            <person name="Pinto-Tomas A.A."/>
            <person name="Keefover-Ring K."/>
            <person name="Currie C.R."/>
        </authorList>
    </citation>
    <scope>NUCLEOTIDE SEQUENCE [LARGE SCALE GENOMIC DNA]</scope>
    <source>
        <strain evidence="2">Al-1710</strain>
    </source>
</reference>
<comment type="caution">
    <text evidence="2">The sequence shown here is derived from an EMBL/GenBank/DDBJ whole genome shotgun (WGS) entry which is preliminary data.</text>
</comment>
<feature type="coiled-coil region" evidence="1">
    <location>
        <begin position="97"/>
        <end position="124"/>
    </location>
</feature>
<protein>
    <submittedName>
        <fullName evidence="2">Uncharacterized protein</fullName>
    </submittedName>
</protein>
<gene>
    <name evidence="2" type="ORF">F3J37_00990</name>
</gene>
<sequence>MKKEPNPQEFAYATTAILSLIDSVGAPLRIKEVRAAKSLILSNTDLIFNYEYVFNLRGEFEDRLKEDPERATKQILSEIGFMRLSPDQAALAIDIGIKYLKKNLRITKEKIEILERAAKKLNVTFEKNLSFWIR</sequence>
<proteinExistence type="predicted"/>
<accession>A0ABX0RI20</accession>
<organism evidence="2 3">
    <name type="scientific">Candidatus Pantoea communis</name>
    <dbReference type="NCBI Taxonomy" id="2608354"/>
    <lineage>
        <taxon>Bacteria</taxon>
        <taxon>Pseudomonadati</taxon>
        <taxon>Pseudomonadota</taxon>
        <taxon>Gammaproteobacteria</taxon>
        <taxon>Enterobacterales</taxon>
        <taxon>Erwiniaceae</taxon>
        <taxon>Pantoea</taxon>
    </lineage>
</organism>